<feature type="region of interest" description="Disordered" evidence="19">
    <location>
        <begin position="37"/>
        <end position="61"/>
    </location>
</feature>
<keyword evidence="10" id="KW-1003">Cell membrane</keyword>
<dbReference type="GO" id="GO:0001726">
    <property type="term" value="C:ruffle"/>
    <property type="evidence" value="ECO:0007669"/>
    <property type="project" value="UniProtKB-SubCell"/>
</dbReference>
<keyword evidence="13" id="KW-0130">Cell adhesion</keyword>
<comment type="caution">
    <text evidence="22">The sequence shown here is derived from an EMBL/GenBank/DDBJ whole genome shotgun (WGS) entry which is preliminary data.</text>
</comment>
<evidence type="ECO:0000256" key="12">
    <source>
        <dbReference type="ARBA" id="ARBA00022729"/>
    </source>
</evidence>
<evidence type="ECO:0000256" key="9">
    <source>
        <dbReference type="ARBA" id="ARBA00017371"/>
    </source>
</evidence>
<feature type="region of interest" description="Disordered" evidence="19">
    <location>
        <begin position="95"/>
        <end position="115"/>
    </location>
</feature>
<evidence type="ECO:0000256" key="1">
    <source>
        <dbReference type="ARBA" id="ARBA00004105"/>
    </source>
</evidence>
<evidence type="ECO:0000256" key="11">
    <source>
        <dbReference type="ARBA" id="ARBA00022692"/>
    </source>
</evidence>
<evidence type="ECO:0000256" key="10">
    <source>
        <dbReference type="ARBA" id="ARBA00022475"/>
    </source>
</evidence>
<dbReference type="Proteomes" id="UP001364617">
    <property type="component" value="Unassembled WGS sequence"/>
</dbReference>
<protein>
    <recommendedName>
        <fullName evidence="9">Podocalyxin</fullName>
    </recommendedName>
    <alternativeName>
        <fullName evidence="18">Podocalyxin-like protein 1</fullName>
    </alternativeName>
</protein>
<dbReference type="GO" id="GO:0016477">
    <property type="term" value="P:cell migration"/>
    <property type="evidence" value="ECO:0007669"/>
    <property type="project" value="InterPro"/>
</dbReference>
<evidence type="ECO:0000313" key="22">
    <source>
        <dbReference type="EMBL" id="KAK7129905.1"/>
    </source>
</evidence>
<evidence type="ECO:0000256" key="15">
    <source>
        <dbReference type="ARBA" id="ARBA00023136"/>
    </source>
</evidence>
<dbReference type="AlphaFoldDB" id="A0AAN9GVC6"/>
<keyword evidence="12 21" id="KW-0732">Signal</keyword>
<evidence type="ECO:0000256" key="2">
    <source>
        <dbReference type="ARBA" id="ARBA00004221"/>
    </source>
</evidence>
<comment type="subcellular location">
    <subcellularLocation>
        <location evidence="2">Apical cell membrane</location>
    </subcellularLocation>
    <subcellularLocation>
        <location evidence="6">Cell projection</location>
        <location evidence="6">Filopodium</location>
    </subcellularLocation>
    <subcellularLocation>
        <location evidence="7">Cell projection</location>
        <location evidence="7">Lamellipodium</location>
    </subcellularLocation>
    <subcellularLocation>
        <location evidence="1">Cell projection</location>
        <location evidence="1">Microvillus</location>
    </subcellularLocation>
    <subcellularLocation>
        <location evidence="4">Cell projection</location>
        <location evidence="4">Ruffle</location>
    </subcellularLocation>
    <subcellularLocation>
        <location evidence="3">Membrane raft</location>
    </subcellularLocation>
    <subcellularLocation>
        <location evidence="5">Membrane</location>
        <topology evidence="5">Single-pass type I membrane protein</topology>
    </subcellularLocation>
</comment>
<feature type="signal peptide" evidence="21">
    <location>
        <begin position="1"/>
        <end position="19"/>
    </location>
</feature>
<dbReference type="GO" id="GO:0007155">
    <property type="term" value="P:cell adhesion"/>
    <property type="evidence" value="ECO:0007669"/>
    <property type="project" value="UniProtKB-KW"/>
</dbReference>
<feature type="region of interest" description="Disordered" evidence="19">
    <location>
        <begin position="140"/>
        <end position="162"/>
    </location>
</feature>
<dbReference type="PANTHER" id="PTHR12067:SF5">
    <property type="entry name" value="PODOCALYXIN"/>
    <property type="match status" value="1"/>
</dbReference>
<keyword evidence="23" id="KW-1185">Reference proteome</keyword>
<evidence type="ECO:0000256" key="16">
    <source>
        <dbReference type="ARBA" id="ARBA00023180"/>
    </source>
</evidence>
<keyword evidence="14 20" id="KW-1133">Transmembrane helix</keyword>
<evidence type="ECO:0000256" key="14">
    <source>
        <dbReference type="ARBA" id="ARBA00022989"/>
    </source>
</evidence>
<feature type="transmembrane region" description="Helical" evidence="20">
    <location>
        <begin position="343"/>
        <end position="366"/>
    </location>
</feature>
<dbReference type="PANTHER" id="PTHR12067">
    <property type="entry name" value="PODOCALYXIN"/>
    <property type="match status" value="1"/>
</dbReference>
<dbReference type="GO" id="GO:0016324">
    <property type="term" value="C:apical plasma membrane"/>
    <property type="evidence" value="ECO:0007669"/>
    <property type="project" value="UniProtKB-SubCell"/>
</dbReference>
<dbReference type="GO" id="GO:0031528">
    <property type="term" value="C:microvillus membrane"/>
    <property type="evidence" value="ECO:0007669"/>
    <property type="project" value="TreeGrafter"/>
</dbReference>
<evidence type="ECO:0000256" key="4">
    <source>
        <dbReference type="ARBA" id="ARBA00004466"/>
    </source>
</evidence>
<evidence type="ECO:0000256" key="7">
    <source>
        <dbReference type="ARBA" id="ARBA00004510"/>
    </source>
</evidence>
<evidence type="ECO:0000256" key="13">
    <source>
        <dbReference type="ARBA" id="ARBA00022889"/>
    </source>
</evidence>
<dbReference type="GO" id="GO:0022408">
    <property type="term" value="P:negative regulation of cell-cell adhesion"/>
    <property type="evidence" value="ECO:0007669"/>
    <property type="project" value="TreeGrafter"/>
</dbReference>
<evidence type="ECO:0000256" key="18">
    <source>
        <dbReference type="ARBA" id="ARBA00031141"/>
    </source>
</evidence>
<dbReference type="GO" id="GO:0032534">
    <property type="term" value="P:regulation of microvillus assembly"/>
    <property type="evidence" value="ECO:0007669"/>
    <property type="project" value="TreeGrafter"/>
</dbReference>
<evidence type="ECO:0000256" key="6">
    <source>
        <dbReference type="ARBA" id="ARBA00004486"/>
    </source>
</evidence>
<evidence type="ECO:0000256" key="17">
    <source>
        <dbReference type="ARBA" id="ARBA00023273"/>
    </source>
</evidence>
<name>A0AAN9GVC6_9TELE</name>
<keyword evidence="16" id="KW-0325">Glycoprotein</keyword>
<keyword evidence="11 20" id="KW-0812">Transmembrane</keyword>
<evidence type="ECO:0000256" key="20">
    <source>
        <dbReference type="SAM" id="Phobius"/>
    </source>
</evidence>
<accession>A0AAN9GVC6</accession>
<dbReference type="Pfam" id="PF06365">
    <property type="entry name" value="CD34_antigen"/>
    <property type="match status" value="1"/>
</dbReference>
<organism evidence="22 23">
    <name type="scientific">Phoxinus phoxinus</name>
    <name type="common">Eurasian minnow</name>
    <dbReference type="NCBI Taxonomy" id="58324"/>
    <lineage>
        <taxon>Eukaryota</taxon>
        <taxon>Metazoa</taxon>
        <taxon>Chordata</taxon>
        <taxon>Craniata</taxon>
        <taxon>Vertebrata</taxon>
        <taxon>Euteleostomi</taxon>
        <taxon>Actinopterygii</taxon>
        <taxon>Neopterygii</taxon>
        <taxon>Teleostei</taxon>
        <taxon>Ostariophysi</taxon>
        <taxon>Cypriniformes</taxon>
        <taxon>Leuciscidae</taxon>
        <taxon>Phoxininae</taxon>
        <taxon>Phoxinus</taxon>
    </lineage>
</organism>
<evidence type="ECO:0000256" key="5">
    <source>
        <dbReference type="ARBA" id="ARBA00004479"/>
    </source>
</evidence>
<dbReference type="GO" id="GO:0030027">
    <property type="term" value="C:lamellipodium"/>
    <property type="evidence" value="ECO:0007669"/>
    <property type="project" value="UniProtKB-SubCell"/>
</dbReference>
<keyword evidence="17" id="KW-0966">Cell projection</keyword>
<feature type="region of interest" description="Disordered" evidence="19">
    <location>
        <begin position="179"/>
        <end position="272"/>
    </location>
</feature>
<evidence type="ECO:0000256" key="3">
    <source>
        <dbReference type="ARBA" id="ARBA00004285"/>
    </source>
</evidence>
<sequence>MAITWTIIVLGALLHDKQCTSTNSTLAPLQTTINPILSTASNPSSNSSHPPSSTSSNPTTLSLPTTALLDLTTSATLTPTISAALTPTISATLIPTTPTSSNPTTITLSSPSTAPTLNPSATISLGSTPPITIFHTDASSTSLTTEEPAQQPRTSDSPQQVTTQIITSQPAATIIKATSTESNLSSQNTPSDSQDTTSSNQPATTTHKESETTPVNKADPSAVTTNPAPDSTSAVSQSIQTTEAQASSTTIKSVDPATSTSSPGNMTYSYDLSRSSSEGDIILETCKKLSQKMTGNCSVTLEIQGNQLIATIKINADQIIPSESFKPSEQKEPVSEDTIPDTLIAILASSGALVLILCCFAAYCTYHRRSYRKNQQHLTEEMQTVENGYHDNPTLEVMEIQPEMQEKKLTLNGEFNDSWIVPIDNLLKEDIPDEEDTHL</sequence>
<reference evidence="22 23" key="1">
    <citation type="submission" date="2024-02" db="EMBL/GenBank/DDBJ databases">
        <title>Chromosome-level genome assembly of the Eurasian Minnow (Phoxinus phoxinus).</title>
        <authorList>
            <person name="Oriowo T.O."/>
            <person name="Martin S."/>
            <person name="Stange M."/>
            <person name="Chrysostomakis Y."/>
            <person name="Brown T."/>
            <person name="Winkler S."/>
            <person name="Kukowka S."/>
            <person name="Myers E.W."/>
            <person name="Bohne A."/>
        </authorList>
    </citation>
    <scope>NUCLEOTIDE SEQUENCE [LARGE SCALE GENOMIC DNA]</scope>
    <source>
        <strain evidence="22">ZFMK-TIS-60720</strain>
        <tissue evidence="22">Whole Organism</tissue>
    </source>
</reference>
<evidence type="ECO:0000313" key="23">
    <source>
        <dbReference type="Proteomes" id="UP001364617"/>
    </source>
</evidence>
<evidence type="ECO:0000256" key="8">
    <source>
        <dbReference type="ARBA" id="ARBA00007029"/>
    </source>
</evidence>
<evidence type="ECO:0000256" key="21">
    <source>
        <dbReference type="SAM" id="SignalP"/>
    </source>
</evidence>
<evidence type="ECO:0000256" key="19">
    <source>
        <dbReference type="SAM" id="MobiDB-lite"/>
    </source>
</evidence>
<proteinExistence type="inferred from homology"/>
<dbReference type="InterPro" id="IPR017403">
    <property type="entry name" value="PODXL"/>
</dbReference>
<feature type="compositionally biased region" description="Polar residues" evidence="19">
    <location>
        <begin position="222"/>
        <end position="272"/>
    </location>
</feature>
<dbReference type="GO" id="GO:0033634">
    <property type="term" value="P:positive regulation of cell-cell adhesion mediated by integrin"/>
    <property type="evidence" value="ECO:0007669"/>
    <property type="project" value="TreeGrafter"/>
</dbReference>
<feature type="compositionally biased region" description="Polar residues" evidence="19">
    <location>
        <begin position="179"/>
        <end position="205"/>
    </location>
</feature>
<feature type="chain" id="PRO_5042865167" description="Podocalyxin" evidence="21">
    <location>
        <begin position="20"/>
        <end position="439"/>
    </location>
</feature>
<comment type="similarity">
    <text evidence="8">Belongs to the podocalyxin family.</text>
</comment>
<dbReference type="EMBL" id="JAYKXH010000021">
    <property type="protein sequence ID" value="KAK7129905.1"/>
    <property type="molecule type" value="Genomic_DNA"/>
</dbReference>
<gene>
    <name evidence="22" type="ORF">R3I93_019523</name>
</gene>
<dbReference type="GO" id="GO:0030175">
    <property type="term" value="C:filopodium"/>
    <property type="evidence" value="ECO:0007669"/>
    <property type="project" value="UniProtKB-SubCell"/>
</dbReference>
<dbReference type="InterPro" id="IPR013836">
    <property type="entry name" value="CD34/Podocalyxin"/>
</dbReference>
<keyword evidence="15 20" id="KW-0472">Membrane</keyword>
<dbReference type="GO" id="GO:0045121">
    <property type="term" value="C:membrane raft"/>
    <property type="evidence" value="ECO:0007669"/>
    <property type="project" value="UniProtKB-SubCell"/>
</dbReference>